<dbReference type="InterPro" id="IPR003586">
    <property type="entry name" value="Hint_dom_C"/>
</dbReference>
<dbReference type="GO" id="GO:0016539">
    <property type="term" value="P:intein-mediated protein splicing"/>
    <property type="evidence" value="ECO:0007669"/>
    <property type="project" value="InterPro"/>
</dbReference>
<evidence type="ECO:0000259" key="4">
    <source>
        <dbReference type="SMART" id="SM00306"/>
    </source>
</evidence>
<evidence type="ECO:0000256" key="2">
    <source>
        <dbReference type="SAM" id="MobiDB-lite"/>
    </source>
</evidence>
<dbReference type="GO" id="GO:0016540">
    <property type="term" value="P:protein autoprocessing"/>
    <property type="evidence" value="ECO:0007669"/>
    <property type="project" value="InterPro"/>
</dbReference>
<protein>
    <submittedName>
        <fullName evidence="5">Uncharacterized protein</fullName>
    </submittedName>
</protein>
<dbReference type="Gene3D" id="2.30.30.100">
    <property type="match status" value="6"/>
</dbReference>
<dbReference type="Gene3D" id="2.170.16.10">
    <property type="entry name" value="Hedgehog/Intein (Hint) domain"/>
    <property type="match status" value="1"/>
</dbReference>
<dbReference type="AlphaFoldDB" id="A0A818YXY9"/>
<dbReference type="Pfam" id="PF01079">
    <property type="entry name" value="Hint"/>
    <property type="match status" value="1"/>
</dbReference>
<dbReference type="InterPro" id="IPR028994">
    <property type="entry name" value="Integrin_alpha_N"/>
</dbReference>
<dbReference type="InterPro" id="IPR013517">
    <property type="entry name" value="FG-GAP"/>
</dbReference>
<dbReference type="PANTHER" id="PTHR46580">
    <property type="entry name" value="SENSOR KINASE-RELATED"/>
    <property type="match status" value="1"/>
</dbReference>
<dbReference type="SUPFAM" id="SSF69318">
    <property type="entry name" value="Integrin alpha N-terminal domain"/>
    <property type="match status" value="1"/>
</dbReference>
<dbReference type="CDD" id="cd00081">
    <property type="entry name" value="Hint"/>
    <property type="match status" value="1"/>
</dbReference>
<feature type="domain" description="Hint" evidence="4">
    <location>
        <begin position="415"/>
        <end position="514"/>
    </location>
</feature>
<dbReference type="InterPro" id="IPR006141">
    <property type="entry name" value="Intein_N"/>
</dbReference>
<evidence type="ECO:0000313" key="6">
    <source>
        <dbReference type="Proteomes" id="UP000663881"/>
    </source>
</evidence>
<dbReference type="EMBL" id="CAJOAY010000896">
    <property type="protein sequence ID" value="CAF3756166.1"/>
    <property type="molecule type" value="Genomic_DNA"/>
</dbReference>
<dbReference type="SMART" id="SM00306">
    <property type="entry name" value="HintN"/>
    <property type="match status" value="1"/>
</dbReference>
<evidence type="ECO:0000256" key="1">
    <source>
        <dbReference type="ARBA" id="ARBA00022729"/>
    </source>
</evidence>
<feature type="region of interest" description="Disordered" evidence="2">
    <location>
        <begin position="844"/>
        <end position="908"/>
    </location>
</feature>
<organism evidence="5 6">
    <name type="scientific">Adineta steineri</name>
    <dbReference type="NCBI Taxonomy" id="433720"/>
    <lineage>
        <taxon>Eukaryota</taxon>
        <taxon>Metazoa</taxon>
        <taxon>Spiralia</taxon>
        <taxon>Gnathifera</taxon>
        <taxon>Rotifera</taxon>
        <taxon>Eurotatoria</taxon>
        <taxon>Bdelloidea</taxon>
        <taxon>Adinetida</taxon>
        <taxon>Adinetidae</taxon>
        <taxon>Adineta</taxon>
    </lineage>
</organism>
<dbReference type="PROSITE" id="PS50817">
    <property type="entry name" value="INTEIN_N_TER"/>
    <property type="match status" value="1"/>
</dbReference>
<keyword evidence="1" id="KW-0732">Signal</keyword>
<dbReference type="SUPFAM" id="SSF141571">
    <property type="entry name" value="Pentapeptide repeat-like"/>
    <property type="match status" value="1"/>
</dbReference>
<dbReference type="Pfam" id="PF13517">
    <property type="entry name" value="FG-GAP_3"/>
    <property type="match status" value="3"/>
</dbReference>
<comment type="caution">
    <text evidence="5">The sequence shown here is derived from an EMBL/GenBank/DDBJ whole genome shotgun (WGS) entry which is preliminary data.</text>
</comment>
<reference evidence="5" key="1">
    <citation type="submission" date="2021-02" db="EMBL/GenBank/DDBJ databases">
        <authorList>
            <person name="Nowell W R."/>
        </authorList>
    </citation>
    <scope>NUCLEOTIDE SEQUENCE</scope>
</reference>
<dbReference type="InterPro" id="IPR003587">
    <property type="entry name" value="Hint_dom_N"/>
</dbReference>
<dbReference type="Proteomes" id="UP000663881">
    <property type="component" value="Unassembled WGS sequence"/>
</dbReference>
<dbReference type="Pfam" id="PF00805">
    <property type="entry name" value="Pentapeptide"/>
    <property type="match status" value="1"/>
</dbReference>
<feature type="compositionally biased region" description="Low complexity" evidence="2">
    <location>
        <begin position="848"/>
        <end position="908"/>
    </location>
</feature>
<name>A0A818YXY9_9BILA</name>
<gene>
    <name evidence="5" type="ORF">OKA104_LOCUS15975</name>
</gene>
<dbReference type="PANTHER" id="PTHR46580:SF2">
    <property type="entry name" value="MAM DOMAIN-CONTAINING PROTEIN"/>
    <property type="match status" value="1"/>
</dbReference>
<evidence type="ECO:0000313" key="5">
    <source>
        <dbReference type="EMBL" id="CAF3756166.1"/>
    </source>
</evidence>
<sequence>MGCLLASCLTTTGLITMVSIVALSLIPVYLSTRDITATNKGTVLNLAFWTDYSLSSNSTRPTVENMQDLAKQVEKEAGIDSGTLTATAAQFANQAETRGRRSTFSCDASGNTPLAGDFLQITFTVLYPKQCGNLITSNCATRFLNNITIVIRSLTVLKASIQLTQSASVELQLMICSVTSQTITMKCNASINCNATGGSGNCVPTTTQTNAYTCTACAYGINTTNGPCPANPCNSVNCSSNSGGGTCTALSDGTVNYKCTSCMYGADVSNGPCPASPCTTNPCTANRGGGTCNATGGGTAGYGCSACLYSPGTTNVPCSATPCTSVNCNSNSGGSICTALSDGTVNYKCTGCINGVDVSNGPCPALLCQNGVQDTGETDVDCGGSTGCATCADMMVCIVGTDCASNNCVMGMCADSCFSGDDNVTLADGSLRAIRDLQVGDLVWTISDDTKTLVLSEVFVMPHNVRNRIVRFYTVETVTGHRFSLTSTHYVRVSHFEYLSASQLILNHSLYVIDKTTGNIREARIRSIIIENKQGAFNPLTLHGTLLVNGIFASSYTRAFGWSHETFQNMATPFRLLYYLTKYLGIHQAIWANNDEFVWAAKPFLYLDKLNYYIPFTSTIIFAIPIALAIYTSIGSEQQKQQAEKKQKFDFEQSRELRQQTLYDEFLNNIYKLDKDGYLNDIKNPWAFANAYYRAAHRQWDTIRNADVIQFLKEKQLIGRNNCSNGCKTTKFDDIIRLNELSFDNARLTSETGVLNKLNLQCISFDQISMSNGEFSSVNLNGVSFDGARLDNVKFDGSSLVCVSFNGANLTGAHFSNSDLSGAKITEEQIKQAYFYNVTMPNGKKSETTSSTTKKPITQTTTMIKTKTSTTSSLSSTTSLITAPSTSSSSSLSSTTSSTSTSSSTTTSATTTSVACNSTFLNQTIYSLGLSPYAVAVGDVNNDNQPDIVTANWVSGTVSVLFNAGNGNYSSQINYSAGSQSYSVAIADVNSDNKPDIIIANGGTHTVSVLLNTGNGSFFPQTTYAVDLGPQSVVVVDVDSDNKPDIVTANRGSNTISILFNIGNGTFPRKTTYAVGVEPVSVAVADMNSDNKLDIVTANMRSNTVSVLLNTGNGTFSPQTTYAVGAMSVAVAVADVNNDNKPDIVTANQASDTITVLINKGNGSFSSQINYAVGRSPPSVAVVDVNNDNQPDIVTANQNSNTVSILLNTGNGTFFPQTTYAVGAVPQSVIVADVNSDNKPDIIVTNFSGNTISILLHC</sequence>
<feature type="domain" description="Hint" evidence="3">
    <location>
        <begin position="517"/>
        <end position="561"/>
    </location>
</feature>
<dbReference type="SUPFAM" id="SSF51294">
    <property type="entry name" value="Hedgehog/intein (Hint) domain"/>
    <property type="match status" value="1"/>
</dbReference>
<dbReference type="SMART" id="SM00305">
    <property type="entry name" value="HintC"/>
    <property type="match status" value="1"/>
</dbReference>
<dbReference type="InterPro" id="IPR036844">
    <property type="entry name" value="Hint_dom_sf"/>
</dbReference>
<proteinExistence type="predicted"/>
<dbReference type="InterPro" id="IPR001767">
    <property type="entry name" value="Hedgehog_Hint"/>
</dbReference>
<dbReference type="Gene3D" id="2.160.20.80">
    <property type="entry name" value="E3 ubiquitin-protein ligase SopA"/>
    <property type="match status" value="1"/>
</dbReference>
<accession>A0A818YXY9</accession>
<dbReference type="InterPro" id="IPR001646">
    <property type="entry name" value="5peptide_repeat"/>
</dbReference>
<evidence type="ECO:0000259" key="3">
    <source>
        <dbReference type="SMART" id="SM00305"/>
    </source>
</evidence>